<feature type="region of interest" description="Disordered" evidence="1">
    <location>
        <begin position="107"/>
        <end position="202"/>
    </location>
</feature>
<feature type="compositionally biased region" description="Polar residues" evidence="1">
    <location>
        <begin position="170"/>
        <end position="182"/>
    </location>
</feature>
<dbReference type="InterPro" id="IPR011108">
    <property type="entry name" value="RMMBL"/>
</dbReference>
<keyword evidence="4" id="KW-1185">Reference proteome</keyword>
<dbReference type="SUPFAM" id="SSF56281">
    <property type="entry name" value="Metallo-hydrolase/oxidoreductase"/>
    <property type="match status" value="1"/>
</dbReference>
<evidence type="ECO:0000313" key="3">
    <source>
        <dbReference type="EMBL" id="SEL61164.1"/>
    </source>
</evidence>
<sequence>PAPLVPGVPHPTATFFSGCCLIRVRCDLTRTPRGGWVELDGERVTIRAGVHTIGGYSAHADQDDLLDFIQGIPTPPQEIRLVHGEGDARASLKVLPHPPATIILTRNCSRPEQKNHPQRTGLTRHTAPAVACPAPHPAATGIHPGSPESTLAPVGAGLAREGGGHKPSSQHRPTLTPGNPSATGEGFKPASKEPPRLGITKS</sequence>
<evidence type="ECO:0000256" key="1">
    <source>
        <dbReference type="SAM" id="MobiDB-lite"/>
    </source>
</evidence>
<feature type="domain" description="Zn-dependent metallo-hydrolase RNA specificity" evidence="2">
    <location>
        <begin position="44"/>
        <end position="93"/>
    </location>
</feature>
<dbReference type="Pfam" id="PF07521">
    <property type="entry name" value="RMMBL"/>
    <property type="match status" value="1"/>
</dbReference>
<gene>
    <name evidence="3" type="ORF">SAMN05444515_12419</name>
</gene>
<feature type="compositionally biased region" description="Low complexity" evidence="1">
    <location>
        <begin position="127"/>
        <end position="139"/>
    </location>
</feature>
<protein>
    <submittedName>
        <fullName evidence="3">RNA-metabolising metallo-beta-lactamase</fullName>
    </submittedName>
</protein>
<proteinExistence type="predicted"/>
<dbReference type="InterPro" id="IPR036866">
    <property type="entry name" value="RibonucZ/Hydroxyglut_hydro"/>
</dbReference>
<evidence type="ECO:0000259" key="2">
    <source>
        <dbReference type="Pfam" id="PF07521"/>
    </source>
</evidence>
<dbReference type="Gene3D" id="3.40.50.10890">
    <property type="match status" value="1"/>
</dbReference>
<organism evidence="3 4">
    <name type="scientific">Ectothiorhodospira marina</name>
    <dbReference type="NCBI Taxonomy" id="1396821"/>
    <lineage>
        <taxon>Bacteria</taxon>
        <taxon>Pseudomonadati</taxon>
        <taxon>Pseudomonadota</taxon>
        <taxon>Gammaproteobacteria</taxon>
        <taxon>Chromatiales</taxon>
        <taxon>Ectothiorhodospiraceae</taxon>
        <taxon>Ectothiorhodospira</taxon>
    </lineage>
</organism>
<dbReference type="EMBL" id="FOAA01000024">
    <property type="protein sequence ID" value="SEL61164.1"/>
    <property type="molecule type" value="Genomic_DNA"/>
</dbReference>
<dbReference type="STRING" id="1396821.SAMN05444515_12419"/>
<reference evidence="4" key="1">
    <citation type="submission" date="2016-10" db="EMBL/GenBank/DDBJ databases">
        <authorList>
            <person name="Varghese N."/>
            <person name="Submissions S."/>
        </authorList>
    </citation>
    <scope>NUCLEOTIDE SEQUENCE [LARGE SCALE GENOMIC DNA]</scope>
    <source>
        <strain evidence="4">DSM 241</strain>
    </source>
</reference>
<dbReference type="Gene3D" id="3.60.15.10">
    <property type="entry name" value="Ribonuclease Z/Hydroxyacylglutathione hydrolase-like"/>
    <property type="match status" value="1"/>
</dbReference>
<dbReference type="AlphaFoldDB" id="A0A1H7RMW4"/>
<evidence type="ECO:0000313" key="4">
    <source>
        <dbReference type="Proteomes" id="UP000199256"/>
    </source>
</evidence>
<accession>A0A1H7RMW4</accession>
<feature type="non-terminal residue" evidence="3">
    <location>
        <position position="1"/>
    </location>
</feature>
<dbReference type="Proteomes" id="UP000199256">
    <property type="component" value="Unassembled WGS sequence"/>
</dbReference>
<name>A0A1H7RMW4_9GAMM</name>